<gene>
    <name evidence="1" type="ORF">AS202_19365</name>
</gene>
<evidence type="ECO:0000313" key="2">
    <source>
        <dbReference type="Proteomes" id="UP000069030"/>
    </source>
</evidence>
<dbReference type="GeneID" id="66976123"/>
<dbReference type="Proteomes" id="UP000069030">
    <property type="component" value="Chromosome"/>
</dbReference>
<proteinExistence type="predicted"/>
<dbReference type="EMBL" id="CP013690">
    <property type="protein sequence ID" value="ALU28171.1"/>
    <property type="molecule type" value="Genomic_DNA"/>
</dbReference>
<dbReference type="eggNOG" id="ENOG50314VM">
    <property type="taxonomic scope" value="Bacteria"/>
</dbReference>
<evidence type="ECO:0000313" key="1">
    <source>
        <dbReference type="EMBL" id="ALU28171.1"/>
    </source>
</evidence>
<name>A0A0U3FCU3_9FLAO</name>
<dbReference type="KEGG" id="mod:AS202_19365"/>
<sequence length="92" mass="10437">MITNNKIKYRQLFIGIFMDLIGYLSYAIPGIGEIADLVWAPVSAYILAKMYPGKVGKVAAVVNFIEELSPGLDFIPTYTITWFYTYFGKKQE</sequence>
<dbReference type="AlphaFoldDB" id="A0A0U3FCU3"/>
<organism evidence="1 2">
    <name type="scientific">Myroides odoratimimus</name>
    <dbReference type="NCBI Taxonomy" id="76832"/>
    <lineage>
        <taxon>Bacteria</taxon>
        <taxon>Pseudomonadati</taxon>
        <taxon>Bacteroidota</taxon>
        <taxon>Flavobacteriia</taxon>
        <taxon>Flavobacteriales</taxon>
        <taxon>Flavobacteriaceae</taxon>
        <taxon>Myroides</taxon>
    </lineage>
</organism>
<accession>A0A0U3FCU3</accession>
<reference evidence="1 2" key="1">
    <citation type="journal article" date="2016" name="J. Zhejiang Univ. Sci. B">
        <title>Antibiotic resistance mechanisms of Myroides sp.</title>
        <authorList>
            <person name="Hu S."/>
            <person name="Yuan S."/>
            <person name="Qu H."/>
            <person name="Jiang T."/>
            <person name="Zhou Y."/>
            <person name="Wang M."/>
            <person name="Ming D."/>
        </authorList>
    </citation>
    <scope>NUCLEOTIDE SEQUENCE [LARGE SCALE GENOMIC DNA]</scope>
    <source>
        <strain evidence="1 2">PR63039</strain>
    </source>
</reference>
<protein>
    <submittedName>
        <fullName evidence="1">Uncharacterized protein</fullName>
    </submittedName>
</protein>
<dbReference type="RefSeq" id="WP_006261355.1">
    <property type="nucleotide sequence ID" value="NZ_BCMQ01000004.1"/>
</dbReference>